<proteinExistence type="predicted"/>
<evidence type="ECO:0000256" key="1">
    <source>
        <dbReference type="SAM" id="MobiDB-lite"/>
    </source>
</evidence>
<keyword evidence="4" id="KW-1185">Reference proteome</keyword>
<feature type="compositionally biased region" description="Polar residues" evidence="1">
    <location>
        <begin position="1"/>
        <end position="11"/>
    </location>
</feature>
<evidence type="ECO:0000313" key="4">
    <source>
        <dbReference type="Proteomes" id="UP001061298"/>
    </source>
</evidence>
<evidence type="ECO:0008006" key="5">
    <source>
        <dbReference type="Google" id="ProtNLM"/>
    </source>
</evidence>
<protein>
    <recommendedName>
        <fullName evidence="5">Secreted protein</fullName>
    </recommendedName>
</protein>
<dbReference type="EMBL" id="CP106793">
    <property type="protein sequence ID" value="UXY20628.1"/>
    <property type="molecule type" value="Genomic_DNA"/>
</dbReference>
<evidence type="ECO:0000313" key="3">
    <source>
        <dbReference type="EMBL" id="UXY20628.1"/>
    </source>
</evidence>
<name>A0ABY6E2K7_9ACTN</name>
<reference evidence="3" key="1">
    <citation type="submission" date="2022-10" db="EMBL/GenBank/DDBJ databases">
        <authorList>
            <person name="Mo P."/>
        </authorList>
    </citation>
    <scope>NUCLEOTIDE SEQUENCE</scope>
    <source>
        <strain evidence="3">HUAS 13-4</strain>
    </source>
</reference>
<keyword evidence="2" id="KW-0472">Membrane</keyword>
<feature type="transmembrane region" description="Helical" evidence="2">
    <location>
        <begin position="33"/>
        <end position="55"/>
    </location>
</feature>
<dbReference type="RefSeq" id="WP_263230702.1">
    <property type="nucleotide sequence ID" value="NZ_CP106793.1"/>
</dbReference>
<keyword evidence="2" id="KW-0812">Transmembrane</keyword>
<gene>
    <name evidence="3" type="ORF">N8I84_19325</name>
</gene>
<evidence type="ECO:0000256" key="2">
    <source>
        <dbReference type="SAM" id="Phobius"/>
    </source>
</evidence>
<accession>A0ABY6E2K7</accession>
<feature type="region of interest" description="Disordered" evidence="1">
    <location>
        <begin position="1"/>
        <end position="25"/>
    </location>
</feature>
<dbReference type="Proteomes" id="UP001061298">
    <property type="component" value="Chromosome"/>
</dbReference>
<sequence length="267" mass="27919">MNDNSESSQSGAAAIAAPPDGLPARGPVRRGRVAAVTGAVLLAAALVVGVGYTAVTVSDADRDAGAPTWKFPAQQKDSEAKPASASGLAGMLVPYGTDDLVRGPDIDQYGADAHLSGAEAAALRKQSLSALPRSQRLRLEKQIDSQHTTGMALRSYLSTDKAFTMDVVLTQLESRAAVRDISTFQNEFLSALSVFRKGPAIRGHKNAHCFLSPTEAGEKLDMMFCSAYQGDVLVTATAYGAGPMDTEGAAVLLRTQLDRIADPGKAV</sequence>
<keyword evidence="2" id="KW-1133">Transmembrane helix</keyword>
<organism evidence="3 4">
    <name type="scientific">Streptomyces cynarae</name>
    <dbReference type="NCBI Taxonomy" id="2981134"/>
    <lineage>
        <taxon>Bacteria</taxon>
        <taxon>Bacillati</taxon>
        <taxon>Actinomycetota</taxon>
        <taxon>Actinomycetes</taxon>
        <taxon>Kitasatosporales</taxon>
        <taxon>Streptomycetaceae</taxon>
        <taxon>Streptomyces</taxon>
    </lineage>
</organism>